<keyword evidence="9" id="KW-0812">Transmembrane</keyword>
<feature type="transmembrane region" description="Helical" evidence="9">
    <location>
        <begin position="52"/>
        <end position="71"/>
    </location>
</feature>
<keyword evidence="13" id="KW-1185">Reference proteome</keyword>
<dbReference type="PANTHER" id="PTHR24421:SF10">
    <property type="entry name" value="NITRATE_NITRITE SENSOR PROTEIN NARQ"/>
    <property type="match status" value="1"/>
</dbReference>
<evidence type="ECO:0000259" key="11">
    <source>
        <dbReference type="Pfam" id="PF07730"/>
    </source>
</evidence>
<dbReference type="GO" id="GO:0000155">
    <property type="term" value="F:phosphorelay sensor kinase activity"/>
    <property type="evidence" value="ECO:0007669"/>
    <property type="project" value="InterPro"/>
</dbReference>
<keyword evidence="3" id="KW-0597">Phosphoprotein</keyword>
<dbReference type="Pfam" id="PF07730">
    <property type="entry name" value="HisKA_3"/>
    <property type="match status" value="1"/>
</dbReference>
<comment type="caution">
    <text evidence="12">The sequence shown here is derived from an EMBL/GenBank/DDBJ whole genome shotgun (WGS) entry which is preliminary data.</text>
</comment>
<dbReference type="InterPro" id="IPR003594">
    <property type="entry name" value="HATPase_dom"/>
</dbReference>
<evidence type="ECO:0000256" key="6">
    <source>
        <dbReference type="ARBA" id="ARBA00022777"/>
    </source>
</evidence>
<evidence type="ECO:0000313" key="12">
    <source>
        <dbReference type="EMBL" id="TDD79224.1"/>
    </source>
</evidence>
<dbReference type="Pfam" id="PF02518">
    <property type="entry name" value="HATPase_c"/>
    <property type="match status" value="1"/>
</dbReference>
<evidence type="ECO:0000259" key="10">
    <source>
        <dbReference type="Pfam" id="PF02518"/>
    </source>
</evidence>
<dbReference type="GO" id="GO:0005524">
    <property type="term" value="F:ATP binding"/>
    <property type="evidence" value="ECO:0007669"/>
    <property type="project" value="UniProtKB-KW"/>
</dbReference>
<keyword evidence="8" id="KW-0902">Two-component regulatory system</keyword>
<dbReference type="GO" id="GO:0016020">
    <property type="term" value="C:membrane"/>
    <property type="evidence" value="ECO:0007669"/>
    <property type="project" value="InterPro"/>
</dbReference>
<feature type="domain" description="Signal transduction histidine kinase subgroup 3 dimerisation and phosphoacceptor" evidence="11">
    <location>
        <begin position="187"/>
        <end position="252"/>
    </location>
</feature>
<proteinExistence type="predicted"/>
<feature type="transmembrane region" description="Helical" evidence="9">
    <location>
        <begin position="147"/>
        <end position="165"/>
    </location>
</feature>
<comment type="catalytic activity">
    <reaction evidence="1">
        <text>ATP + protein L-histidine = ADP + protein N-phospho-L-histidine.</text>
        <dbReference type="EC" id="2.7.13.3"/>
    </reaction>
</comment>
<dbReference type="OrthoDB" id="227596at2"/>
<gene>
    <name evidence="12" type="ORF">E1293_24035</name>
</gene>
<evidence type="ECO:0000256" key="2">
    <source>
        <dbReference type="ARBA" id="ARBA00012438"/>
    </source>
</evidence>
<protein>
    <recommendedName>
        <fullName evidence="2">histidine kinase</fullName>
        <ecNumber evidence="2">2.7.13.3</ecNumber>
    </recommendedName>
</protein>
<feature type="domain" description="Histidine kinase/HSP90-like ATPase" evidence="10">
    <location>
        <begin position="300"/>
        <end position="384"/>
    </location>
</feature>
<dbReference type="SUPFAM" id="SSF55874">
    <property type="entry name" value="ATPase domain of HSP90 chaperone/DNA topoisomerase II/histidine kinase"/>
    <property type="match status" value="1"/>
</dbReference>
<evidence type="ECO:0000256" key="9">
    <source>
        <dbReference type="SAM" id="Phobius"/>
    </source>
</evidence>
<name>A0A4R5B6F3_9ACTN</name>
<dbReference type="InterPro" id="IPR036890">
    <property type="entry name" value="HATPase_C_sf"/>
</dbReference>
<feature type="transmembrane region" description="Helical" evidence="9">
    <location>
        <begin position="122"/>
        <end position="141"/>
    </location>
</feature>
<keyword evidence="5" id="KW-0547">Nucleotide-binding</keyword>
<dbReference type="EMBL" id="SMKY01000117">
    <property type="protein sequence ID" value="TDD79224.1"/>
    <property type="molecule type" value="Genomic_DNA"/>
</dbReference>
<keyword evidence="9" id="KW-1133">Transmembrane helix</keyword>
<dbReference type="InterPro" id="IPR050482">
    <property type="entry name" value="Sensor_HK_TwoCompSys"/>
</dbReference>
<evidence type="ECO:0000256" key="7">
    <source>
        <dbReference type="ARBA" id="ARBA00022840"/>
    </source>
</evidence>
<dbReference type="EC" id="2.7.13.3" evidence="2"/>
<keyword evidence="7" id="KW-0067">ATP-binding</keyword>
<evidence type="ECO:0000256" key="5">
    <source>
        <dbReference type="ARBA" id="ARBA00022741"/>
    </source>
</evidence>
<dbReference type="InterPro" id="IPR011712">
    <property type="entry name" value="Sig_transdc_His_kin_sub3_dim/P"/>
</dbReference>
<dbReference type="Gene3D" id="1.20.5.1930">
    <property type="match status" value="1"/>
</dbReference>
<dbReference type="PANTHER" id="PTHR24421">
    <property type="entry name" value="NITRATE/NITRITE SENSOR PROTEIN NARX-RELATED"/>
    <property type="match status" value="1"/>
</dbReference>
<dbReference type="AlphaFoldDB" id="A0A4R5B6F3"/>
<evidence type="ECO:0000256" key="4">
    <source>
        <dbReference type="ARBA" id="ARBA00022679"/>
    </source>
</evidence>
<keyword evidence="4" id="KW-0808">Transferase</keyword>
<keyword evidence="9" id="KW-0472">Membrane</keyword>
<feature type="transmembrane region" description="Helical" evidence="9">
    <location>
        <begin position="21"/>
        <end position="40"/>
    </location>
</feature>
<keyword evidence="6 12" id="KW-0418">Kinase</keyword>
<dbReference type="CDD" id="cd16917">
    <property type="entry name" value="HATPase_UhpB-NarQ-NarX-like"/>
    <property type="match status" value="1"/>
</dbReference>
<accession>A0A4R5B6F3</accession>
<evidence type="ECO:0000256" key="8">
    <source>
        <dbReference type="ARBA" id="ARBA00023012"/>
    </source>
</evidence>
<evidence type="ECO:0000256" key="3">
    <source>
        <dbReference type="ARBA" id="ARBA00022553"/>
    </source>
</evidence>
<dbReference type="GO" id="GO:0046983">
    <property type="term" value="F:protein dimerization activity"/>
    <property type="evidence" value="ECO:0007669"/>
    <property type="project" value="InterPro"/>
</dbReference>
<dbReference type="Gene3D" id="3.30.565.10">
    <property type="entry name" value="Histidine kinase-like ATPase, C-terminal domain"/>
    <property type="match status" value="1"/>
</dbReference>
<organism evidence="12 13">
    <name type="scientific">Actinomadura darangshiensis</name>
    <dbReference type="NCBI Taxonomy" id="705336"/>
    <lineage>
        <taxon>Bacteria</taxon>
        <taxon>Bacillati</taxon>
        <taxon>Actinomycetota</taxon>
        <taxon>Actinomycetes</taxon>
        <taxon>Streptosporangiales</taxon>
        <taxon>Thermomonosporaceae</taxon>
        <taxon>Actinomadura</taxon>
    </lineage>
</organism>
<dbReference type="Proteomes" id="UP000295578">
    <property type="component" value="Unassembled WGS sequence"/>
</dbReference>
<evidence type="ECO:0000256" key="1">
    <source>
        <dbReference type="ARBA" id="ARBA00000085"/>
    </source>
</evidence>
<sequence length="388" mass="41109">MCPGRGAGYDRRMSARLLSRVCRVAWRVLLWVLAALYPVVLFTTVATGTSGFMGVEVFASAVLTILVGVLALRNPLAAHAILLFAWTAALTQMQYGSVGILQALLTDLTVGYIAATRSRRVSVSVAVVTLVVQALSIAAYLEADDNLLMSVLLAMIVTWMVGNSVRARRAHTETMRVQATAQAVAAERLRIARELHDMVAHSIGIIAIQAGVGGRVIDTQPGEARNALNAIEATSRDTLSGLRRMLTALRKDDPGSVPLGPAPGLDDLPSLAEAAMDAGVEVDVRTKGTPRPLPPDVDLSAYRIVQEAVTNVVRHAGTDHCRVTIDYRDGELAIEVDDDGHGGVVGSGYGIVGMRERATLLRGEFTAGPRPEGGFRVAARIPAPPAAA</sequence>
<reference evidence="12 13" key="1">
    <citation type="submission" date="2019-03" db="EMBL/GenBank/DDBJ databases">
        <title>Draft genome sequences of novel Actinobacteria.</title>
        <authorList>
            <person name="Sahin N."/>
            <person name="Ay H."/>
            <person name="Saygin H."/>
        </authorList>
    </citation>
    <scope>NUCLEOTIDE SEQUENCE [LARGE SCALE GENOMIC DNA]</scope>
    <source>
        <strain evidence="12 13">DSM 45941</strain>
    </source>
</reference>
<evidence type="ECO:0000313" key="13">
    <source>
        <dbReference type="Proteomes" id="UP000295578"/>
    </source>
</evidence>